<keyword evidence="3" id="KW-1185">Reference proteome</keyword>
<dbReference type="InterPro" id="IPR039536">
    <property type="entry name" value="TetR_C_Proteobacteria"/>
</dbReference>
<evidence type="ECO:0000313" key="2">
    <source>
        <dbReference type="EMBL" id="MBM0106771.1"/>
    </source>
</evidence>
<comment type="caution">
    <text evidence="2">The sequence shown here is derived from an EMBL/GenBank/DDBJ whole genome shotgun (WGS) entry which is preliminary data.</text>
</comment>
<accession>A0ABS1X0L0</accession>
<gene>
    <name evidence="2" type="ORF">JM946_18720</name>
</gene>
<dbReference type="RefSeq" id="WP_203168886.1">
    <property type="nucleotide sequence ID" value="NZ_JAEVLS010000004.1"/>
</dbReference>
<sequence length="208" mass="22375">MNLKLAVSPPPTRVAIMEQLAGVLRDADASTTNIESALARTNVSKEAVTAEFGGSRQLLVAMVAQLSESMSAPLTDDSSRSELRERLLAFGQRVMDSYATSHLRGLYRIAVTEAIRHTGLGRDFYEVGPGRLSQRLADFLQVAQAEGALRAADPHLLASHFLALLRANVESANTFPHELATNPVARAVYVRNAVELFCEGIDGGTAPC</sequence>
<dbReference type="SUPFAM" id="SSF48498">
    <property type="entry name" value="Tetracyclin repressor-like, C-terminal domain"/>
    <property type="match status" value="1"/>
</dbReference>
<name>A0ABS1X0L0_9GAMM</name>
<protein>
    <submittedName>
        <fullName evidence="2">TetR/AcrR family transcriptional regulator C-terminal domain-containing protein</fullName>
    </submittedName>
</protein>
<proteinExistence type="predicted"/>
<dbReference type="Gene3D" id="1.10.357.10">
    <property type="entry name" value="Tetracycline Repressor, domain 2"/>
    <property type="match status" value="1"/>
</dbReference>
<dbReference type="Proteomes" id="UP000661077">
    <property type="component" value="Unassembled WGS sequence"/>
</dbReference>
<organism evidence="2 3">
    <name type="scientific">Steroidobacter gossypii</name>
    <dbReference type="NCBI Taxonomy" id="2805490"/>
    <lineage>
        <taxon>Bacteria</taxon>
        <taxon>Pseudomonadati</taxon>
        <taxon>Pseudomonadota</taxon>
        <taxon>Gammaproteobacteria</taxon>
        <taxon>Steroidobacterales</taxon>
        <taxon>Steroidobacteraceae</taxon>
        <taxon>Steroidobacter</taxon>
    </lineage>
</organism>
<dbReference type="EMBL" id="JAEVLS010000004">
    <property type="protein sequence ID" value="MBM0106771.1"/>
    <property type="molecule type" value="Genomic_DNA"/>
</dbReference>
<evidence type="ECO:0000259" key="1">
    <source>
        <dbReference type="Pfam" id="PF14246"/>
    </source>
</evidence>
<evidence type="ECO:0000313" key="3">
    <source>
        <dbReference type="Proteomes" id="UP000661077"/>
    </source>
</evidence>
<dbReference type="Pfam" id="PF14246">
    <property type="entry name" value="TetR_C_7"/>
    <property type="match status" value="1"/>
</dbReference>
<feature type="domain" description="Transcriptional regulator TetR C-terminal Proteobacteria type" evidence="1">
    <location>
        <begin position="85"/>
        <end position="198"/>
    </location>
</feature>
<reference evidence="2 3" key="1">
    <citation type="journal article" date="2021" name="Int. J. Syst. Evol. Microbiol.">
        <title>Steroidobacter gossypii sp. nov., isolated from soil of cotton cropping field.</title>
        <authorList>
            <person name="Huang R."/>
            <person name="Yang S."/>
            <person name="Zhen C."/>
            <person name="Liu W."/>
        </authorList>
    </citation>
    <scope>NUCLEOTIDE SEQUENCE [LARGE SCALE GENOMIC DNA]</scope>
    <source>
        <strain evidence="2 3">S1-65</strain>
    </source>
</reference>
<dbReference type="InterPro" id="IPR036271">
    <property type="entry name" value="Tet_transcr_reg_TetR-rel_C_sf"/>
</dbReference>